<keyword evidence="3" id="KW-1185">Reference proteome</keyword>
<dbReference type="InterPro" id="IPR008271">
    <property type="entry name" value="Ser/Thr_kinase_AS"/>
</dbReference>
<dbReference type="PROSITE" id="PS00108">
    <property type="entry name" value="PROTEIN_KINASE_ST"/>
    <property type="match status" value="1"/>
</dbReference>
<sequence>MAIREYRRGRMIGRGACGTVSLATDASSGEIFAVKSAGIGCSAALQREQRILSALDSPFVVSYLGFDIAGPAPGFCRRFDLFVEYAPGGSLSDAIEQHGGRLEEPAIRCYARDVLRGLDYLHSAGVVHCDIKSRNVLLCGCGHAKIADFGCARLADEAAECSISGTPLFMSPEVARGEEQGAPADVWALGCTVIEMATGRSPWPDAKDPVSALHRIAFSTDVPEIPSSMSEQGKEFLSKCLVRNPRERWTAAELLRHPFVVSSGSLDPQSTSNCGTNFNRVSPVTTLDQSFWELISDDEDVLDQVEVPQEDPLERIKRLAGNAAQNWTWDENWVTVRSHGREESSPATDSVTEADMLDFDPISVESVLCDFSPTAFSLGNLLPPFFFTSVPDLQRLLVYMPESAATFPPASNWLVACLTSSTRLAAFLAASYVLVDVQATSHVLAAVQAASRVMAAV</sequence>
<dbReference type="Proteomes" id="UP000734854">
    <property type="component" value="Unassembled WGS sequence"/>
</dbReference>
<proteinExistence type="predicted"/>
<evidence type="ECO:0000313" key="2">
    <source>
        <dbReference type="EMBL" id="KAG6485793.1"/>
    </source>
</evidence>
<name>A0A8J5KJE1_ZINOF</name>
<evidence type="ECO:0000313" key="3">
    <source>
        <dbReference type="Proteomes" id="UP000734854"/>
    </source>
</evidence>
<dbReference type="SUPFAM" id="SSF56112">
    <property type="entry name" value="Protein kinase-like (PK-like)"/>
    <property type="match status" value="1"/>
</dbReference>
<dbReference type="SMART" id="SM00220">
    <property type="entry name" value="S_TKc"/>
    <property type="match status" value="1"/>
</dbReference>
<dbReference type="Gene3D" id="1.10.510.10">
    <property type="entry name" value="Transferase(Phosphotransferase) domain 1"/>
    <property type="match status" value="1"/>
</dbReference>
<dbReference type="AlphaFoldDB" id="A0A8J5KJE1"/>
<dbReference type="InterPro" id="IPR011009">
    <property type="entry name" value="Kinase-like_dom_sf"/>
</dbReference>
<evidence type="ECO:0000259" key="1">
    <source>
        <dbReference type="PROSITE" id="PS50011"/>
    </source>
</evidence>
<feature type="domain" description="Protein kinase" evidence="1">
    <location>
        <begin position="6"/>
        <end position="260"/>
    </location>
</feature>
<dbReference type="GO" id="GO:0004672">
    <property type="term" value="F:protein kinase activity"/>
    <property type="evidence" value="ECO:0007669"/>
    <property type="project" value="InterPro"/>
</dbReference>
<dbReference type="Pfam" id="PF00069">
    <property type="entry name" value="Pkinase"/>
    <property type="match status" value="1"/>
</dbReference>
<dbReference type="EMBL" id="JACMSC010000015">
    <property type="protein sequence ID" value="KAG6485793.1"/>
    <property type="molecule type" value="Genomic_DNA"/>
</dbReference>
<dbReference type="FunFam" id="1.10.510.10:FF:000466">
    <property type="entry name" value="MAP kinase kinase kinase18"/>
    <property type="match status" value="1"/>
</dbReference>
<gene>
    <name evidence="2" type="ORF">ZIOFF_054358</name>
</gene>
<reference evidence="2 3" key="1">
    <citation type="submission" date="2020-08" db="EMBL/GenBank/DDBJ databases">
        <title>Plant Genome Project.</title>
        <authorList>
            <person name="Zhang R.-G."/>
        </authorList>
    </citation>
    <scope>NUCLEOTIDE SEQUENCE [LARGE SCALE GENOMIC DNA]</scope>
    <source>
        <tissue evidence="2">Rhizome</tissue>
    </source>
</reference>
<dbReference type="PANTHER" id="PTHR48011">
    <property type="entry name" value="CCR4-NOT TRANSCRIPTIONAL COMPLEX SUBUNIT CAF120-RELATED"/>
    <property type="match status" value="1"/>
</dbReference>
<protein>
    <recommendedName>
        <fullName evidence="1">Protein kinase domain-containing protein</fullName>
    </recommendedName>
</protein>
<dbReference type="GO" id="GO:0007165">
    <property type="term" value="P:signal transduction"/>
    <property type="evidence" value="ECO:0007669"/>
    <property type="project" value="TreeGrafter"/>
</dbReference>
<dbReference type="InterPro" id="IPR000719">
    <property type="entry name" value="Prot_kinase_dom"/>
</dbReference>
<dbReference type="PANTHER" id="PTHR48011:SF4">
    <property type="entry name" value="MITOGEN-ACTIVATED PROTEIN KINASE KINASE KINASE 19"/>
    <property type="match status" value="1"/>
</dbReference>
<comment type="caution">
    <text evidence="2">The sequence shown here is derived from an EMBL/GenBank/DDBJ whole genome shotgun (WGS) entry which is preliminary data.</text>
</comment>
<accession>A0A8J5KJE1</accession>
<organism evidence="2 3">
    <name type="scientific">Zingiber officinale</name>
    <name type="common">Ginger</name>
    <name type="synonym">Amomum zingiber</name>
    <dbReference type="NCBI Taxonomy" id="94328"/>
    <lineage>
        <taxon>Eukaryota</taxon>
        <taxon>Viridiplantae</taxon>
        <taxon>Streptophyta</taxon>
        <taxon>Embryophyta</taxon>
        <taxon>Tracheophyta</taxon>
        <taxon>Spermatophyta</taxon>
        <taxon>Magnoliopsida</taxon>
        <taxon>Liliopsida</taxon>
        <taxon>Zingiberales</taxon>
        <taxon>Zingiberaceae</taxon>
        <taxon>Zingiber</taxon>
    </lineage>
</organism>
<dbReference type="CDD" id="cd06606">
    <property type="entry name" value="STKc_MAPKKK"/>
    <property type="match status" value="1"/>
</dbReference>
<dbReference type="PROSITE" id="PS50011">
    <property type="entry name" value="PROTEIN_KINASE_DOM"/>
    <property type="match status" value="1"/>
</dbReference>
<dbReference type="InterPro" id="IPR052751">
    <property type="entry name" value="Plant_MAPKKK"/>
</dbReference>
<dbReference type="GO" id="GO:0005524">
    <property type="term" value="F:ATP binding"/>
    <property type="evidence" value="ECO:0007669"/>
    <property type="project" value="InterPro"/>
</dbReference>